<dbReference type="PANTHER" id="PTHR12110">
    <property type="entry name" value="HYDROXYPYRUVATE ISOMERASE"/>
    <property type="match status" value="1"/>
</dbReference>
<keyword evidence="3" id="KW-1185">Reference proteome</keyword>
<dbReference type="RefSeq" id="WP_277528175.1">
    <property type="nucleotide sequence ID" value="NZ_JAPDIA010000001.1"/>
</dbReference>
<protein>
    <submittedName>
        <fullName evidence="2">Sugar phosphate isomerase/epimerase</fullName>
    </submittedName>
</protein>
<dbReference type="SUPFAM" id="SSF51658">
    <property type="entry name" value="Xylose isomerase-like"/>
    <property type="match status" value="1"/>
</dbReference>
<dbReference type="InterPro" id="IPR050312">
    <property type="entry name" value="IolE/XylAMocC-like"/>
</dbReference>
<dbReference type="EMBL" id="JAPDIA010000001">
    <property type="protein sequence ID" value="MDG0807966.1"/>
    <property type="molecule type" value="Genomic_DNA"/>
</dbReference>
<dbReference type="AlphaFoldDB" id="A0A9X4KMX2"/>
<dbReference type="PANTHER" id="PTHR12110:SF53">
    <property type="entry name" value="BLR5974 PROTEIN"/>
    <property type="match status" value="1"/>
</dbReference>
<feature type="domain" description="Xylose isomerase-like TIM barrel" evidence="1">
    <location>
        <begin position="48"/>
        <end position="225"/>
    </location>
</feature>
<dbReference type="Gene3D" id="3.20.20.150">
    <property type="entry name" value="Divalent-metal-dependent TIM barrel enzymes"/>
    <property type="match status" value="1"/>
</dbReference>
<gene>
    <name evidence="2" type="ORF">OMP40_00005</name>
</gene>
<dbReference type="InterPro" id="IPR013022">
    <property type="entry name" value="Xyl_isomerase-like_TIM-brl"/>
</dbReference>
<evidence type="ECO:0000313" key="3">
    <source>
        <dbReference type="Proteomes" id="UP001153404"/>
    </source>
</evidence>
<evidence type="ECO:0000259" key="1">
    <source>
        <dbReference type="Pfam" id="PF01261"/>
    </source>
</evidence>
<reference evidence="2" key="1">
    <citation type="submission" date="2022-10" db="EMBL/GenBank/DDBJ databases">
        <title>Comparative genomic analysis of Cohnella hashimotonis sp. nov., isolated from the International Space Station.</title>
        <authorList>
            <person name="Simpson A."/>
            <person name="Venkateswaran K."/>
        </authorList>
    </citation>
    <scope>NUCLEOTIDE SEQUENCE</scope>
    <source>
        <strain evidence="2">DSM 28161</strain>
    </source>
</reference>
<dbReference type="GO" id="GO:0016853">
    <property type="term" value="F:isomerase activity"/>
    <property type="evidence" value="ECO:0007669"/>
    <property type="project" value="UniProtKB-KW"/>
</dbReference>
<organism evidence="2 3">
    <name type="scientific">Cohnella rhizosphaerae</name>
    <dbReference type="NCBI Taxonomy" id="1457232"/>
    <lineage>
        <taxon>Bacteria</taxon>
        <taxon>Bacillati</taxon>
        <taxon>Bacillota</taxon>
        <taxon>Bacilli</taxon>
        <taxon>Bacillales</taxon>
        <taxon>Paenibacillaceae</taxon>
        <taxon>Cohnella</taxon>
    </lineage>
</organism>
<evidence type="ECO:0000313" key="2">
    <source>
        <dbReference type="EMBL" id="MDG0807966.1"/>
    </source>
</evidence>
<name>A0A9X4KMX2_9BACL</name>
<dbReference type="InterPro" id="IPR036237">
    <property type="entry name" value="Xyl_isomerase-like_sf"/>
</dbReference>
<dbReference type="Proteomes" id="UP001153404">
    <property type="component" value="Unassembled WGS sequence"/>
</dbReference>
<comment type="caution">
    <text evidence="2">The sequence shown here is derived from an EMBL/GenBank/DDBJ whole genome shotgun (WGS) entry which is preliminary data.</text>
</comment>
<sequence length="279" mass="31317">MSYLSLSTWSLHRLLGPLRWTAWDAAGERHIVNEQEQPESLTLLQLPAEAAKRGYEALEICHFHFPSTEPDYLLQLREAFQASGVRFDTLLLDYGDLTSNDANRLKADLTLMRAWIDAAAHSGAKQIRIVAGEREGSDKTALAQSARHLRELAAYSKGKNVNVVTENFKALTATGDDCRELITLTEPDVQWITDFGNFSGSRKYEELDIILKHSVSVHAKAQYDKQGLPDRAEFETCLVRSVQSGFDGAYVLIYDGPGDMWEGLERIKTIVLDMLKEAQ</sequence>
<accession>A0A9X4KMX2</accession>
<proteinExistence type="predicted"/>
<dbReference type="Pfam" id="PF01261">
    <property type="entry name" value="AP_endonuc_2"/>
    <property type="match status" value="1"/>
</dbReference>
<keyword evidence="2" id="KW-0413">Isomerase</keyword>